<comment type="caution">
    <text evidence="6">The sequence shown here is derived from an EMBL/GenBank/DDBJ whole genome shotgun (WGS) entry which is preliminary data.</text>
</comment>
<dbReference type="CDD" id="cd03221">
    <property type="entry name" value="ABCF_EF-3"/>
    <property type="match status" value="1"/>
</dbReference>
<dbReference type="Pfam" id="PF00005">
    <property type="entry name" value="ABC_tran"/>
    <property type="match status" value="2"/>
</dbReference>
<dbReference type="Gene3D" id="3.40.50.300">
    <property type="entry name" value="P-loop containing nucleotide triphosphate hydrolases"/>
    <property type="match status" value="2"/>
</dbReference>
<reference evidence="6 7" key="1">
    <citation type="submission" date="2016-07" db="EMBL/GenBank/DDBJ databases">
        <title>Characterization of isolates of Eisenbergiella tayi derived from blood cultures, using whole genome sequencing.</title>
        <authorList>
            <person name="Burdz T."/>
            <person name="Wiebe D."/>
            <person name="Huynh C."/>
            <person name="Bernard K."/>
        </authorList>
    </citation>
    <scope>NUCLEOTIDE SEQUENCE [LARGE SCALE GENOMIC DNA]</scope>
    <source>
        <strain evidence="6 7">NML 110608</strain>
    </source>
</reference>
<evidence type="ECO:0000256" key="4">
    <source>
        <dbReference type="SAM" id="Coils"/>
    </source>
</evidence>
<organism evidence="6 7">
    <name type="scientific">Eisenbergiella tayi</name>
    <dbReference type="NCBI Taxonomy" id="1432052"/>
    <lineage>
        <taxon>Bacteria</taxon>
        <taxon>Bacillati</taxon>
        <taxon>Bacillota</taxon>
        <taxon>Clostridia</taxon>
        <taxon>Lachnospirales</taxon>
        <taxon>Lachnospiraceae</taxon>
        <taxon>Eisenbergiella</taxon>
    </lineage>
</organism>
<sequence>MLQIKNLSITHKKDLRPLLDHFTFSLNSGDKAVIISEEGNGKSTLLKLIYDSRLVDSYVKYTGDILTQGTLMGYLPQEFPPEYKEQTIYTYCTSIPAFSDRNPGELAAIAARLRLPKDIFYSDQLCGTLSGGEKVKLQIAGLQMCQPDIYLLDEPSNDIDIETLEWLEQFINTCGKPVLYVSHDETLIEHTANVIIHLEQIMRKTQPRHTIVRMPYREYISNREASFLRQEQQAQNERREYRKKMERFRQIEQKVESQQNNISRQDPFTAKLLKKKMKAVKAQEHRFEREKEDMTEMPDTEKAIFVKITPETRIPNGKIVLDCQKERLMIEGRLLASPIFLRITGPEKIGIVGRNGAGKTTLLKQIAEELLARPDLKAAYMPQDYEELLNLEQNPVDFLSSRGDKEERTTIRTYLGSMRYTADEMSHAIRELSGGQKAKLLFLKMSLDGCNVLILDEPTRNFSPLSGPVIRQVLKEYPGAIISISHDRKYLEEVVDTTYELTEQGLVKRN</sequence>
<proteinExistence type="predicted"/>
<feature type="coiled-coil region" evidence="4">
    <location>
        <begin position="231"/>
        <end position="297"/>
    </location>
</feature>
<dbReference type="AlphaFoldDB" id="A0A1E3A8N1"/>
<dbReference type="GO" id="GO:0005524">
    <property type="term" value="F:ATP binding"/>
    <property type="evidence" value="ECO:0007669"/>
    <property type="project" value="UniProtKB-KW"/>
</dbReference>
<evidence type="ECO:0000259" key="5">
    <source>
        <dbReference type="PROSITE" id="PS50893"/>
    </source>
</evidence>
<evidence type="ECO:0000256" key="1">
    <source>
        <dbReference type="ARBA" id="ARBA00022737"/>
    </source>
</evidence>
<keyword evidence="4" id="KW-0175">Coiled coil</keyword>
<dbReference type="Proteomes" id="UP000094067">
    <property type="component" value="Unassembled WGS sequence"/>
</dbReference>
<keyword evidence="1" id="KW-0677">Repeat</keyword>
<evidence type="ECO:0000313" key="6">
    <source>
        <dbReference type="EMBL" id="ODM05134.1"/>
    </source>
</evidence>
<dbReference type="RefSeq" id="WP_069151503.1">
    <property type="nucleotide sequence ID" value="NZ_MCGH01000002.1"/>
</dbReference>
<dbReference type="PANTHER" id="PTHR19211">
    <property type="entry name" value="ATP-BINDING TRANSPORT PROTEIN-RELATED"/>
    <property type="match status" value="1"/>
</dbReference>
<name>A0A1E3A8N1_9FIRM</name>
<dbReference type="GO" id="GO:0016887">
    <property type="term" value="F:ATP hydrolysis activity"/>
    <property type="evidence" value="ECO:0007669"/>
    <property type="project" value="InterPro"/>
</dbReference>
<dbReference type="PANTHER" id="PTHR19211:SF14">
    <property type="entry name" value="ATP-BINDING CASSETTE SUB-FAMILY F MEMBER 1"/>
    <property type="match status" value="1"/>
</dbReference>
<dbReference type="SUPFAM" id="SSF52540">
    <property type="entry name" value="P-loop containing nucleoside triphosphate hydrolases"/>
    <property type="match status" value="2"/>
</dbReference>
<accession>A0A1E3A8N1</accession>
<feature type="domain" description="ABC transporter" evidence="5">
    <location>
        <begin position="2"/>
        <end position="225"/>
    </location>
</feature>
<gene>
    <name evidence="6" type="primary">yheS_2</name>
    <name evidence="6" type="ORF">BEI61_01017</name>
</gene>
<protein>
    <submittedName>
        <fullName evidence="6">Putative ABC transporter ATP-binding protein YheS</fullName>
    </submittedName>
</protein>
<dbReference type="PROSITE" id="PS50893">
    <property type="entry name" value="ABC_TRANSPORTER_2"/>
    <property type="match status" value="1"/>
</dbReference>
<keyword evidence="3 6" id="KW-0067">ATP-binding</keyword>
<dbReference type="EMBL" id="MCGH01000002">
    <property type="protein sequence ID" value="ODM05134.1"/>
    <property type="molecule type" value="Genomic_DNA"/>
</dbReference>
<dbReference type="InterPro" id="IPR003593">
    <property type="entry name" value="AAA+_ATPase"/>
</dbReference>
<evidence type="ECO:0000256" key="2">
    <source>
        <dbReference type="ARBA" id="ARBA00022741"/>
    </source>
</evidence>
<evidence type="ECO:0000256" key="3">
    <source>
        <dbReference type="ARBA" id="ARBA00022840"/>
    </source>
</evidence>
<evidence type="ECO:0000313" key="7">
    <source>
        <dbReference type="Proteomes" id="UP000094067"/>
    </source>
</evidence>
<dbReference type="InterPro" id="IPR003439">
    <property type="entry name" value="ABC_transporter-like_ATP-bd"/>
</dbReference>
<dbReference type="InterPro" id="IPR050611">
    <property type="entry name" value="ABCF"/>
</dbReference>
<dbReference type="PATRIC" id="fig|1432052.4.peg.1147"/>
<keyword evidence="2" id="KW-0547">Nucleotide-binding</keyword>
<dbReference type="SMART" id="SM00382">
    <property type="entry name" value="AAA"/>
    <property type="match status" value="2"/>
</dbReference>
<dbReference type="InterPro" id="IPR027417">
    <property type="entry name" value="P-loop_NTPase"/>
</dbReference>